<accession>A0AAV5EXT5</accession>
<dbReference type="EMBL" id="BQKI01000079">
    <property type="protein sequence ID" value="GJN27411.1"/>
    <property type="molecule type" value="Genomic_DNA"/>
</dbReference>
<proteinExistence type="predicted"/>
<evidence type="ECO:0000313" key="2">
    <source>
        <dbReference type="EMBL" id="GJN27411.1"/>
    </source>
</evidence>
<gene>
    <name evidence="2" type="primary">gb15433</name>
    <name evidence="2" type="ORF">PR202_gb15433</name>
</gene>
<dbReference type="Proteomes" id="UP001054889">
    <property type="component" value="Unassembled WGS sequence"/>
</dbReference>
<protein>
    <submittedName>
        <fullName evidence="2">Uncharacterized protein</fullName>
    </submittedName>
</protein>
<sequence>MWSAFRSAPAPPALPRARLPPACAHALPPAGDDEIGVLETTRDQHSARLETTRAYPSASAARVKPRSSGSLERRGPPRKILSSPPPARSARAAAGIFSG</sequence>
<evidence type="ECO:0000256" key="1">
    <source>
        <dbReference type="SAM" id="MobiDB-lite"/>
    </source>
</evidence>
<dbReference type="AlphaFoldDB" id="A0AAV5EXT5"/>
<name>A0AAV5EXT5_ELECO</name>
<reference evidence="2" key="2">
    <citation type="submission" date="2021-12" db="EMBL/GenBank/DDBJ databases">
        <title>Resequencing data analysis of finger millet.</title>
        <authorList>
            <person name="Hatakeyama M."/>
            <person name="Aluri S."/>
            <person name="Balachadran M.T."/>
            <person name="Sivarajan S.R."/>
            <person name="Poveda L."/>
            <person name="Shimizu-Inatsugi R."/>
            <person name="Schlapbach R."/>
            <person name="Sreeman S.M."/>
            <person name="Shimizu K.K."/>
        </authorList>
    </citation>
    <scope>NUCLEOTIDE SEQUENCE</scope>
</reference>
<organism evidence="2 3">
    <name type="scientific">Eleusine coracana subsp. coracana</name>
    <dbReference type="NCBI Taxonomy" id="191504"/>
    <lineage>
        <taxon>Eukaryota</taxon>
        <taxon>Viridiplantae</taxon>
        <taxon>Streptophyta</taxon>
        <taxon>Embryophyta</taxon>
        <taxon>Tracheophyta</taxon>
        <taxon>Spermatophyta</taxon>
        <taxon>Magnoliopsida</taxon>
        <taxon>Liliopsida</taxon>
        <taxon>Poales</taxon>
        <taxon>Poaceae</taxon>
        <taxon>PACMAD clade</taxon>
        <taxon>Chloridoideae</taxon>
        <taxon>Cynodonteae</taxon>
        <taxon>Eleusininae</taxon>
        <taxon>Eleusine</taxon>
    </lineage>
</organism>
<keyword evidence="3" id="KW-1185">Reference proteome</keyword>
<reference evidence="2" key="1">
    <citation type="journal article" date="2018" name="DNA Res.">
        <title>Multiple hybrid de novo genome assembly of finger millet, an orphan allotetraploid crop.</title>
        <authorList>
            <person name="Hatakeyama M."/>
            <person name="Aluri S."/>
            <person name="Balachadran M.T."/>
            <person name="Sivarajan S.R."/>
            <person name="Patrignani A."/>
            <person name="Gruter S."/>
            <person name="Poveda L."/>
            <person name="Shimizu-Inatsugi R."/>
            <person name="Baeten J."/>
            <person name="Francoijs K.J."/>
            <person name="Nataraja K.N."/>
            <person name="Reddy Y.A.N."/>
            <person name="Phadnis S."/>
            <person name="Ravikumar R.L."/>
            <person name="Schlapbach R."/>
            <person name="Sreeman S.M."/>
            <person name="Shimizu K.K."/>
        </authorList>
    </citation>
    <scope>NUCLEOTIDE SEQUENCE</scope>
</reference>
<evidence type="ECO:0000313" key="3">
    <source>
        <dbReference type="Proteomes" id="UP001054889"/>
    </source>
</evidence>
<feature type="compositionally biased region" description="Low complexity" evidence="1">
    <location>
        <begin position="88"/>
        <end position="99"/>
    </location>
</feature>
<feature type="region of interest" description="Disordered" evidence="1">
    <location>
        <begin position="44"/>
        <end position="99"/>
    </location>
</feature>
<comment type="caution">
    <text evidence="2">The sequence shown here is derived from an EMBL/GenBank/DDBJ whole genome shotgun (WGS) entry which is preliminary data.</text>
</comment>